<organism evidence="1 2">
    <name type="scientific">Adhaeribacter radiodurans</name>
    <dbReference type="NCBI Taxonomy" id="2745197"/>
    <lineage>
        <taxon>Bacteria</taxon>
        <taxon>Pseudomonadati</taxon>
        <taxon>Bacteroidota</taxon>
        <taxon>Cytophagia</taxon>
        <taxon>Cytophagales</taxon>
        <taxon>Hymenobacteraceae</taxon>
        <taxon>Adhaeribacter</taxon>
    </lineage>
</organism>
<protein>
    <submittedName>
        <fullName evidence="1">Uncharacterized protein</fullName>
    </submittedName>
</protein>
<dbReference type="RefSeq" id="WP_182413459.1">
    <property type="nucleotide sequence ID" value="NZ_CP055153.1"/>
</dbReference>
<dbReference type="EMBL" id="CP055153">
    <property type="protein sequence ID" value="QMU31017.1"/>
    <property type="molecule type" value="Genomic_DNA"/>
</dbReference>
<keyword evidence="2" id="KW-1185">Reference proteome</keyword>
<sequence>MNELNNPLFEDRKEFLERQKQEYKNALLGDVAELKNQSQEIGKKVLIGGGALVGVWLISKLIGGGKSKKKTKALKTGLQKQLAATSTYAAPSSTTQASTEGANYSDPALQYGSGQLPPISSFHQAAQPAQTSLMSDLGKAFMESEMAKALSTQVTAFLLVYVTKKLEEYLHVPKNPDIVVTKEPVTKDIDFSYHEEDAV</sequence>
<accession>A0A7L7LE39</accession>
<evidence type="ECO:0000313" key="1">
    <source>
        <dbReference type="EMBL" id="QMU31017.1"/>
    </source>
</evidence>
<reference evidence="1 2" key="2">
    <citation type="submission" date="2020-08" db="EMBL/GenBank/DDBJ databases">
        <title>Adhaeribacter dokdonensis sp. nov., isolated from the rhizosphere of Elymus tsukushiensis, a plant native to the Dokdo Islands, Republic of Korea.</title>
        <authorList>
            <person name="Ghim S.Y."/>
        </authorList>
    </citation>
    <scope>NUCLEOTIDE SEQUENCE [LARGE SCALE GENOMIC DNA]</scope>
    <source>
        <strain evidence="1 2">KUDC8001</strain>
    </source>
</reference>
<name>A0A7L7LE39_9BACT</name>
<dbReference type="AlphaFoldDB" id="A0A7L7LE39"/>
<dbReference type="Proteomes" id="UP000514509">
    <property type="component" value="Chromosome"/>
</dbReference>
<proteinExistence type="predicted"/>
<gene>
    <name evidence="1" type="ORF">HUW48_24650</name>
</gene>
<evidence type="ECO:0000313" key="2">
    <source>
        <dbReference type="Proteomes" id="UP000514509"/>
    </source>
</evidence>
<reference evidence="1 2" key="1">
    <citation type="submission" date="2020-06" db="EMBL/GenBank/DDBJ databases">
        <authorList>
            <person name="Hwang Y.J."/>
        </authorList>
    </citation>
    <scope>NUCLEOTIDE SEQUENCE [LARGE SCALE GENOMIC DNA]</scope>
    <source>
        <strain evidence="1 2">KUDC8001</strain>
    </source>
</reference>
<dbReference type="KEGG" id="add:HUW48_24650"/>